<name>A0AAD5RY14_9PEZI</name>
<dbReference type="PANTHER" id="PTHR42080:SF1">
    <property type="entry name" value="SRR1-LIKE DOMAIN-CONTAINING PROTEIN"/>
    <property type="match status" value="1"/>
</dbReference>
<evidence type="ECO:0000259" key="2">
    <source>
        <dbReference type="Pfam" id="PF07985"/>
    </source>
</evidence>
<keyword evidence="4" id="KW-1185">Reference proteome</keyword>
<proteinExistence type="predicted"/>
<comment type="caution">
    <text evidence="3">The sequence shown here is derived from an EMBL/GenBank/DDBJ whole genome shotgun (WGS) entry which is preliminary data.</text>
</comment>
<sequence>MSPRSDSDSQEWTQVTRHMRKSVKRQTSLREDIGPTPNPQYTVQDLKIAREKARQIWRGEDVRTCLQGLIRTQMTRHPKKISQAVCLGLGTVEMPGAEVRAQYTVFTQLEAFLDIVATMEETQNQKIKLYFQDPKFSLAEEKHLEDMGHAVLTNPQAFSTINKETFFYAPHLEWQPYLDGIASGPPAVVMGNSLDFITDAWSTEVLDTDKLVGGIEFGRNSKRIAVPNYQYMVDGFIYWNIGGGAVEYNS</sequence>
<feature type="domain" description="SRR1-like" evidence="2">
    <location>
        <begin position="73"/>
        <end position="201"/>
    </location>
</feature>
<reference evidence="3" key="1">
    <citation type="submission" date="2022-07" db="EMBL/GenBank/DDBJ databases">
        <title>Draft genome sequence of Zalerion maritima ATCC 34329, a (micro)plastics degrading marine fungus.</title>
        <authorList>
            <person name="Paco A."/>
            <person name="Goncalves M.F.M."/>
            <person name="Rocha-Santos T.A.P."/>
            <person name="Alves A."/>
        </authorList>
    </citation>
    <scope>NUCLEOTIDE SEQUENCE</scope>
    <source>
        <strain evidence="3">ATCC 34329</strain>
    </source>
</reference>
<dbReference type="Pfam" id="PF07985">
    <property type="entry name" value="SRR1"/>
    <property type="match status" value="1"/>
</dbReference>
<dbReference type="EMBL" id="JAKWBI020000023">
    <property type="protein sequence ID" value="KAJ2905821.1"/>
    <property type="molecule type" value="Genomic_DNA"/>
</dbReference>
<evidence type="ECO:0000256" key="1">
    <source>
        <dbReference type="SAM" id="MobiDB-lite"/>
    </source>
</evidence>
<dbReference type="AlphaFoldDB" id="A0AAD5RY14"/>
<organism evidence="3 4">
    <name type="scientific">Zalerion maritima</name>
    <dbReference type="NCBI Taxonomy" id="339359"/>
    <lineage>
        <taxon>Eukaryota</taxon>
        <taxon>Fungi</taxon>
        <taxon>Dikarya</taxon>
        <taxon>Ascomycota</taxon>
        <taxon>Pezizomycotina</taxon>
        <taxon>Sordariomycetes</taxon>
        <taxon>Lulworthiomycetidae</taxon>
        <taxon>Lulworthiales</taxon>
        <taxon>Lulworthiaceae</taxon>
        <taxon>Zalerion</taxon>
    </lineage>
</organism>
<dbReference type="PANTHER" id="PTHR42080">
    <property type="entry name" value="SRR1 DOMAIN-CONTAINING PROTEIN"/>
    <property type="match status" value="1"/>
</dbReference>
<evidence type="ECO:0000313" key="4">
    <source>
        <dbReference type="Proteomes" id="UP001201980"/>
    </source>
</evidence>
<feature type="region of interest" description="Disordered" evidence="1">
    <location>
        <begin position="1"/>
        <end position="39"/>
    </location>
</feature>
<dbReference type="Proteomes" id="UP001201980">
    <property type="component" value="Unassembled WGS sequence"/>
</dbReference>
<protein>
    <recommendedName>
        <fullName evidence="2">SRR1-like domain-containing protein</fullName>
    </recommendedName>
</protein>
<accession>A0AAD5RY14</accession>
<dbReference type="InterPro" id="IPR012942">
    <property type="entry name" value="SRR1-like"/>
</dbReference>
<evidence type="ECO:0000313" key="3">
    <source>
        <dbReference type="EMBL" id="KAJ2905821.1"/>
    </source>
</evidence>
<gene>
    <name evidence="3" type="ORF">MKZ38_004069</name>
</gene>